<protein>
    <recommendedName>
        <fullName evidence="3">DUF1617 family protein</fullName>
    </recommendedName>
</protein>
<keyword evidence="2" id="KW-1185">Reference proteome</keyword>
<reference evidence="1 2" key="1">
    <citation type="submission" date="2023-03" db="EMBL/GenBank/DDBJ databases">
        <title>Bacillus Genome Sequencing.</title>
        <authorList>
            <person name="Dunlap C."/>
        </authorList>
    </citation>
    <scope>NUCLEOTIDE SEQUENCE [LARGE SCALE GENOMIC DNA]</scope>
    <source>
        <strain evidence="1 2">B-41290</strain>
    </source>
</reference>
<evidence type="ECO:0000313" key="1">
    <source>
        <dbReference type="EMBL" id="MEC0271929.1"/>
    </source>
</evidence>
<dbReference type="EMBL" id="JARNBH010000002">
    <property type="protein sequence ID" value="MEC0271929.1"/>
    <property type="molecule type" value="Genomic_DNA"/>
</dbReference>
<sequence length="142" mass="16552">MQVKIQYKYVIEVINFLSDISLKGKQSIHRTRFIKFLSEKLKQISEEEMELVKEFAGVDDEGNPKKNNEGHFAIENANEFLKQQKEYFQEYYVIEGGDAHGMLKTMKEIIENYDQEVSGKDAEVFEHLFTAFENSNEKGVEA</sequence>
<organism evidence="1 2">
    <name type="scientific">Peribacillus castrilensis</name>
    <dbReference type="NCBI Taxonomy" id="2897690"/>
    <lineage>
        <taxon>Bacteria</taxon>
        <taxon>Bacillati</taxon>
        <taxon>Bacillota</taxon>
        <taxon>Bacilli</taxon>
        <taxon>Bacillales</taxon>
        <taxon>Bacillaceae</taxon>
        <taxon>Peribacillus</taxon>
    </lineage>
</organism>
<comment type="caution">
    <text evidence="1">The sequence shown here is derived from an EMBL/GenBank/DDBJ whole genome shotgun (WGS) entry which is preliminary data.</text>
</comment>
<name>A0AAW9N9Q1_9BACI</name>
<proteinExistence type="predicted"/>
<gene>
    <name evidence="1" type="ORF">P4706_02370</name>
</gene>
<evidence type="ECO:0000313" key="2">
    <source>
        <dbReference type="Proteomes" id="UP001307168"/>
    </source>
</evidence>
<dbReference type="AlphaFoldDB" id="A0AAW9N9Q1"/>
<dbReference type="RefSeq" id="WP_367406034.1">
    <property type="nucleotide sequence ID" value="NZ_JARNBH010000002.1"/>
</dbReference>
<accession>A0AAW9N9Q1</accession>
<dbReference type="Proteomes" id="UP001307168">
    <property type="component" value="Unassembled WGS sequence"/>
</dbReference>
<evidence type="ECO:0008006" key="3">
    <source>
        <dbReference type="Google" id="ProtNLM"/>
    </source>
</evidence>